<comment type="similarity">
    <text evidence="2">Belongs to the ATP-dependent AMP-binding enzyme family.</text>
</comment>
<dbReference type="InterPro" id="IPR000873">
    <property type="entry name" value="AMP-dep_synth/lig_dom"/>
</dbReference>
<dbReference type="EMBL" id="JARPUR010000007">
    <property type="protein sequence ID" value="KAK4872934.1"/>
    <property type="molecule type" value="Genomic_DNA"/>
</dbReference>
<organism evidence="7 8">
    <name type="scientific">Aquatica leii</name>
    <dbReference type="NCBI Taxonomy" id="1421715"/>
    <lineage>
        <taxon>Eukaryota</taxon>
        <taxon>Metazoa</taxon>
        <taxon>Ecdysozoa</taxon>
        <taxon>Arthropoda</taxon>
        <taxon>Hexapoda</taxon>
        <taxon>Insecta</taxon>
        <taxon>Pterygota</taxon>
        <taxon>Neoptera</taxon>
        <taxon>Endopterygota</taxon>
        <taxon>Coleoptera</taxon>
        <taxon>Polyphaga</taxon>
        <taxon>Elateriformia</taxon>
        <taxon>Elateroidea</taxon>
        <taxon>Lampyridae</taxon>
        <taxon>Luciolinae</taxon>
        <taxon>Aquatica</taxon>
    </lineage>
</organism>
<proteinExistence type="inferred from homology"/>
<keyword evidence="4" id="KW-0576">Peroxisome</keyword>
<dbReference type="InterPro" id="IPR025110">
    <property type="entry name" value="AMP-bd_C"/>
</dbReference>
<comment type="subcellular location">
    <subcellularLocation>
        <location evidence="1">Peroxisome</location>
    </subcellularLocation>
</comment>
<evidence type="ECO:0000313" key="8">
    <source>
        <dbReference type="Proteomes" id="UP001353858"/>
    </source>
</evidence>
<gene>
    <name evidence="7" type="ORF">RN001_014963</name>
</gene>
<accession>A0AAN7NYM5</accession>
<evidence type="ECO:0000256" key="2">
    <source>
        <dbReference type="ARBA" id="ARBA00006432"/>
    </source>
</evidence>
<evidence type="ECO:0000256" key="1">
    <source>
        <dbReference type="ARBA" id="ARBA00004275"/>
    </source>
</evidence>
<dbReference type="InterPro" id="IPR020845">
    <property type="entry name" value="AMP-binding_CS"/>
</dbReference>
<dbReference type="InterPro" id="IPR045851">
    <property type="entry name" value="AMP-bd_C_sf"/>
</dbReference>
<dbReference type="Gene3D" id="3.30.300.30">
    <property type="match status" value="1"/>
</dbReference>
<keyword evidence="8" id="KW-1185">Reference proteome</keyword>
<feature type="domain" description="AMP-binding enzyme C-terminal" evidence="6">
    <location>
        <begin position="445"/>
        <end position="521"/>
    </location>
</feature>
<dbReference type="PROSITE" id="PS00455">
    <property type="entry name" value="AMP_BINDING"/>
    <property type="match status" value="1"/>
</dbReference>
<evidence type="ECO:0000259" key="5">
    <source>
        <dbReference type="Pfam" id="PF00501"/>
    </source>
</evidence>
<dbReference type="Pfam" id="PF13193">
    <property type="entry name" value="AMP-binding_C"/>
    <property type="match status" value="1"/>
</dbReference>
<dbReference type="PANTHER" id="PTHR24096:SF149">
    <property type="entry name" value="AMP-BINDING DOMAIN-CONTAINING PROTEIN-RELATED"/>
    <property type="match status" value="1"/>
</dbReference>
<name>A0AAN7NYM5_9COLE</name>
<dbReference type="PANTHER" id="PTHR24096">
    <property type="entry name" value="LONG-CHAIN-FATTY-ACID--COA LIGASE"/>
    <property type="match status" value="1"/>
</dbReference>
<reference evidence="8" key="1">
    <citation type="submission" date="2023-01" db="EMBL/GenBank/DDBJ databases">
        <title>Key to firefly adult light organ development and bioluminescence: homeobox transcription factors regulate luciferase expression and transportation to peroxisome.</title>
        <authorList>
            <person name="Fu X."/>
        </authorList>
    </citation>
    <scope>NUCLEOTIDE SEQUENCE [LARGE SCALE GENOMIC DNA]</scope>
</reference>
<dbReference type="Proteomes" id="UP001353858">
    <property type="component" value="Unassembled WGS sequence"/>
</dbReference>
<evidence type="ECO:0000256" key="4">
    <source>
        <dbReference type="ARBA" id="ARBA00023140"/>
    </source>
</evidence>
<dbReference type="AlphaFoldDB" id="A0AAN7NYM5"/>
<dbReference type="Gene3D" id="3.40.50.12780">
    <property type="entry name" value="N-terminal domain of ligase-like"/>
    <property type="match status" value="1"/>
</dbReference>
<keyword evidence="3" id="KW-0436">Ligase</keyword>
<dbReference type="SUPFAM" id="SSF56801">
    <property type="entry name" value="Acetyl-CoA synthetase-like"/>
    <property type="match status" value="1"/>
</dbReference>
<evidence type="ECO:0008006" key="9">
    <source>
        <dbReference type="Google" id="ProtNLM"/>
    </source>
</evidence>
<evidence type="ECO:0000313" key="7">
    <source>
        <dbReference type="EMBL" id="KAK4872934.1"/>
    </source>
</evidence>
<feature type="domain" description="AMP-dependent synthetase/ligase" evidence="5">
    <location>
        <begin position="35"/>
        <end position="396"/>
    </location>
</feature>
<sequence>MTEFEYKIIDNVIYTPNSDCKPDPKGVGHYYYAQMLKYQNRIAQIDGYTKEEDTFGSLLQRCVRTALTMLDKGLKPGDHISLCAYHHKNSAVPHIASYFTGTIMGAIDPAMSAEEAAHLLKQTLPKVIFANPSTVGLVEEVVARIGTKIEIVVFGETAQHTPFSEFIRLHKNEDTFKPREVEDLNETALIVFSSGSSGMPKGICHSHLSLLYYTNVPRTDVEQILYTVVNPYWSIFPVFLKLSIESGHTRVIYPCFNTNDLWTLFYQHVDFAFLNPLQALQMVRSDKSDKVNLKNVDFLILAGNLMTLEQIDEIKRALPFTNVVHGYGQSEMFSTIFSFNPTAAGLELLKKNPSSVGTVVKGVNYKVVDIETEKVVGPNQIGELRIKTAAQCSGYFNQDSTECFDSDGWLKTGDLFYYNEDLCFYIVDRIKESFKYLHYHISPVEIEKVIMKLNAVDTVVVIGIPHKYDCNHLMAVIKLKTNAIISAEEIVKYVEENIEDKKRLRAGVKFVNDMPMTITGKINRFKLKKMILNNEI</sequence>
<comment type="caution">
    <text evidence="7">The sequence shown here is derived from an EMBL/GenBank/DDBJ whole genome shotgun (WGS) entry which is preliminary data.</text>
</comment>
<dbReference type="GO" id="GO:0016405">
    <property type="term" value="F:CoA-ligase activity"/>
    <property type="evidence" value="ECO:0007669"/>
    <property type="project" value="TreeGrafter"/>
</dbReference>
<dbReference type="InterPro" id="IPR042099">
    <property type="entry name" value="ANL_N_sf"/>
</dbReference>
<evidence type="ECO:0000259" key="6">
    <source>
        <dbReference type="Pfam" id="PF13193"/>
    </source>
</evidence>
<dbReference type="GO" id="GO:0005777">
    <property type="term" value="C:peroxisome"/>
    <property type="evidence" value="ECO:0007669"/>
    <property type="project" value="UniProtKB-SubCell"/>
</dbReference>
<dbReference type="Pfam" id="PF00501">
    <property type="entry name" value="AMP-binding"/>
    <property type="match status" value="1"/>
</dbReference>
<protein>
    <recommendedName>
        <fullName evidence="9">Luciferin 4-monooxygenase</fullName>
    </recommendedName>
</protein>
<evidence type="ECO:0000256" key="3">
    <source>
        <dbReference type="ARBA" id="ARBA00022598"/>
    </source>
</evidence>